<dbReference type="Proteomes" id="UP001054846">
    <property type="component" value="Chromosome"/>
</dbReference>
<evidence type="ECO:0000256" key="15">
    <source>
        <dbReference type="SAM" id="MobiDB-lite"/>
    </source>
</evidence>
<sequence>MEGLMQAARCTALALLGGAVALGNCSQVLAERAVPEAGSQSVVRRSDLQGAVHTEAKGLLESALAQAEPTTPAVEPAQAQTIPSPDDAEELDEVTVTGTGGYRRKNATSATKTDTPLLLTPQSIQVIPRQVIEDQGAIRINDALRNVSGVSAAPAIINDNFLIRGFAANQFQNRILDDFGVSIAFRETANLERIEVVKGPASVLFGQAQPSGIINLTTKKPLTRPYYSADLTVGSYSLFRPTLDISGPLNGDASLAYRLNAAYEYAGSFREGVLTGRTFVAPVVQWKIGPDTTLTFEGEHLRDSRPVDFGIIATSSGIPDIPIGRFLGNATALTFLNQNRFYAILEHRFDPAISLRTALRYTNTSERRPGITGIASQVQADNRTVTLSGSRCNGCRYFETYFLQNDLTWKFDTGSVKHTALLGFEFGRIGQYTLFENAAGGTLDLFEPVYPVTFSQPFETNFINVFRVGNFGVYLQDQIAFSESLNLVLSGRFDTYASDSFNLLNQTRTPTYAEAFSPRIGLLYLLTPAVSLFANFSQSFTPVTGVSAAGTPFIPERGTGYEVGAKAELAGGRLFANLALYRITKSNVLTPDPANLLFSIQTGEQQSQGIEFDLTGEILPGWNLIASYAYTDARITRDNTFAVGNRLPNVPLHSGSLWSTYRLQDGPLQGLGFGLGAFAVGERTGNLANSYTVPGYIRTDAALYYSRENFRSTINFKNLFDVRYFGGAESRGVHPGQPFTVQATVGLQY</sequence>
<dbReference type="InterPro" id="IPR039426">
    <property type="entry name" value="TonB-dep_rcpt-like"/>
</dbReference>
<evidence type="ECO:0000256" key="2">
    <source>
        <dbReference type="ARBA" id="ARBA00009810"/>
    </source>
</evidence>
<organism evidence="18 19">
    <name type="scientific">Gloeobacter morelensis MG652769</name>
    <dbReference type="NCBI Taxonomy" id="2781736"/>
    <lineage>
        <taxon>Bacteria</taxon>
        <taxon>Bacillati</taxon>
        <taxon>Cyanobacteriota</taxon>
        <taxon>Cyanophyceae</taxon>
        <taxon>Gloeobacterales</taxon>
        <taxon>Gloeobacteraceae</taxon>
        <taxon>Gloeobacter</taxon>
        <taxon>Gloeobacter morelensis</taxon>
    </lineage>
</organism>
<evidence type="ECO:0000256" key="9">
    <source>
        <dbReference type="ARBA" id="ARBA00023065"/>
    </source>
</evidence>
<evidence type="ECO:0000256" key="3">
    <source>
        <dbReference type="ARBA" id="ARBA00022448"/>
    </source>
</evidence>
<dbReference type="PANTHER" id="PTHR32552:SF68">
    <property type="entry name" value="FERRICHROME OUTER MEMBRANE TRANSPORTER_PHAGE RECEPTOR"/>
    <property type="match status" value="1"/>
</dbReference>
<accession>A0ABY3PJK1</accession>
<gene>
    <name evidence="18" type="ORF">ISF26_19030</name>
</gene>
<keyword evidence="10 14" id="KW-0798">TonB box</keyword>
<keyword evidence="18" id="KW-0675">Receptor</keyword>
<evidence type="ECO:0000256" key="11">
    <source>
        <dbReference type="ARBA" id="ARBA00023136"/>
    </source>
</evidence>
<evidence type="ECO:0000256" key="5">
    <source>
        <dbReference type="ARBA" id="ARBA00022496"/>
    </source>
</evidence>
<dbReference type="Gene3D" id="2.40.170.20">
    <property type="entry name" value="TonB-dependent receptor, beta-barrel domain"/>
    <property type="match status" value="1"/>
</dbReference>
<evidence type="ECO:0000256" key="7">
    <source>
        <dbReference type="ARBA" id="ARBA00022729"/>
    </source>
</evidence>
<dbReference type="CDD" id="cd01347">
    <property type="entry name" value="ligand_gated_channel"/>
    <property type="match status" value="1"/>
</dbReference>
<evidence type="ECO:0000256" key="12">
    <source>
        <dbReference type="ARBA" id="ARBA00023237"/>
    </source>
</evidence>
<evidence type="ECO:0000256" key="4">
    <source>
        <dbReference type="ARBA" id="ARBA00022452"/>
    </source>
</evidence>
<dbReference type="SUPFAM" id="SSF56935">
    <property type="entry name" value="Porins"/>
    <property type="match status" value="1"/>
</dbReference>
<dbReference type="InterPro" id="IPR037066">
    <property type="entry name" value="Plug_dom_sf"/>
</dbReference>
<comment type="subcellular location">
    <subcellularLocation>
        <location evidence="1 13">Cell outer membrane</location>
        <topology evidence="1 13">Multi-pass membrane protein</topology>
    </subcellularLocation>
</comment>
<dbReference type="InterPro" id="IPR010105">
    <property type="entry name" value="TonB_sidphr_rcpt"/>
</dbReference>
<keyword evidence="4 13" id="KW-1134">Transmembrane beta strand</keyword>
<evidence type="ECO:0000313" key="19">
    <source>
        <dbReference type="Proteomes" id="UP001054846"/>
    </source>
</evidence>
<dbReference type="Gene3D" id="2.170.130.10">
    <property type="entry name" value="TonB-dependent receptor, plug domain"/>
    <property type="match status" value="1"/>
</dbReference>
<proteinExistence type="inferred from homology"/>
<dbReference type="InterPro" id="IPR036942">
    <property type="entry name" value="Beta-barrel_TonB_sf"/>
</dbReference>
<keyword evidence="9" id="KW-0406">Ion transport</keyword>
<reference evidence="18 19" key="1">
    <citation type="journal article" date="2021" name="Genome Biol. Evol.">
        <title>Complete Genome Sequencing of a Novel Gloeobacter Species from a Waterfall Cave in Mexico.</title>
        <authorList>
            <person name="Saw J.H."/>
            <person name="Cardona T."/>
            <person name="Montejano G."/>
        </authorList>
    </citation>
    <scope>NUCLEOTIDE SEQUENCE [LARGE SCALE GENOMIC DNA]</scope>
    <source>
        <strain evidence="18">MG652769</strain>
    </source>
</reference>
<evidence type="ECO:0000256" key="1">
    <source>
        <dbReference type="ARBA" id="ARBA00004571"/>
    </source>
</evidence>
<dbReference type="InterPro" id="IPR000531">
    <property type="entry name" value="Beta-barrel_TonB"/>
</dbReference>
<keyword evidence="12 13" id="KW-0998">Cell outer membrane</keyword>
<evidence type="ECO:0000256" key="13">
    <source>
        <dbReference type="PROSITE-ProRule" id="PRU01360"/>
    </source>
</evidence>
<keyword evidence="3 13" id="KW-0813">Transport</keyword>
<evidence type="ECO:0000256" key="10">
    <source>
        <dbReference type="ARBA" id="ARBA00023077"/>
    </source>
</evidence>
<feature type="domain" description="TonB-dependent receptor plug" evidence="17">
    <location>
        <begin position="120"/>
        <end position="213"/>
    </location>
</feature>
<evidence type="ECO:0000256" key="6">
    <source>
        <dbReference type="ARBA" id="ARBA00022692"/>
    </source>
</evidence>
<keyword evidence="5" id="KW-0410">Iron transport</keyword>
<evidence type="ECO:0000259" key="17">
    <source>
        <dbReference type="Pfam" id="PF07715"/>
    </source>
</evidence>
<dbReference type="RefSeq" id="WP_230840901.1">
    <property type="nucleotide sequence ID" value="NZ_CP063845.1"/>
</dbReference>
<dbReference type="PROSITE" id="PS52016">
    <property type="entry name" value="TONB_DEPENDENT_REC_3"/>
    <property type="match status" value="1"/>
</dbReference>
<keyword evidence="8" id="KW-0408">Iron</keyword>
<feature type="region of interest" description="Disordered" evidence="15">
    <location>
        <begin position="65"/>
        <end position="88"/>
    </location>
</feature>
<feature type="domain" description="TonB-dependent receptor-like beta-barrel" evidence="16">
    <location>
        <begin position="286"/>
        <end position="719"/>
    </location>
</feature>
<comment type="similarity">
    <text evidence="2 13 14">Belongs to the TonB-dependent receptor family.</text>
</comment>
<evidence type="ECO:0000259" key="16">
    <source>
        <dbReference type="Pfam" id="PF00593"/>
    </source>
</evidence>
<keyword evidence="6 13" id="KW-0812">Transmembrane</keyword>
<keyword evidence="19" id="KW-1185">Reference proteome</keyword>
<evidence type="ECO:0000313" key="18">
    <source>
        <dbReference type="EMBL" id="UFP93845.1"/>
    </source>
</evidence>
<evidence type="ECO:0000256" key="8">
    <source>
        <dbReference type="ARBA" id="ARBA00023004"/>
    </source>
</evidence>
<protein>
    <submittedName>
        <fullName evidence="18">TonB-dependent siderophore receptor</fullName>
    </submittedName>
</protein>
<keyword evidence="11 13" id="KW-0472">Membrane</keyword>
<dbReference type="InterPro" id="IPR012910">
    <property type="entry name" value="Plug_dom"/>
</dbReference>
<name>A0ABY3PJK1_9CYAN</name>
<dbReference type="Pfam" id="PF07715">
    <property type="entry name" value="Plug"/>
    <property type="match status" value="1"/>
</dbReference>
<dbReference type="EMBL" id="CP063845">
    <property type="protein sequence ID" value="UFP93845.1"/>
    <property type="molecule type" value="Genomic_DNA"/>
</dbReference>
<evidence type="ECO:0000256" key="14">
    <source>
        <dbReference type="RuleBase" id="RU003357"/>
    </source>
</evidence>
<dbReference type="PANTHER" id="PTHR32552">
    <property type="entry name" value="FERRICHROME IRON RECEPTOR-RELATED"/>
    <property type="match status" value="1"/>
</dbReference>
<dbReference type="Pfam" id="PF00593">
    <property type="entry name" value="TonB_dep_Rec_b-barrel"/>
    <property type="match status" value="1"/>
</dbReference>
<dbReference type="NCBIfam" id="TIGR01783">
    <property type="entry name" value="TonB-siderophor"/>
    <property type="match status" value="1"/>
</dbReference>
<keyword evidence="7" id="KW-0732">Signal</keyword>